<keyword evidence="4" id="KW-1015">Disulfide bond</keyword>
<keyword evidence="9" id="KW-1185">Reference proteome</keyword>
<evidence type="ECO:0000256" key="5">
    <source>
        <dbReference type="ARBA" id="ARBA00023284"/>
    </source>
</evidence>
<name>A0A0S4SEA8_CAMHY</name>
<dbReference type="SUPFAM" id="SSF52833">
    <property type="entry name" value="Thioredoxin-like"/>
    <property type="match status" value="1"/>
</dbReference>
<sequence>MKLRTLVKKCLAASVAFVAINASAFSEGVDFVKLETPIPNSDGLVTKVYSYDCPFCYKYDKAVTKAVMQKLPEMKFEPMHLATKGKFGKQASELFAVLIAKDNASGTSLLDDKSLFKKAKFAYYKAYHDKKERWGGDANTQENVNAFLSTGLEASGINKDDLEAGLKDEKVKAMLERWGMDANSGYAYGVAKIQGVPAFVVDGKYLIYTKAIKGIDAMAELIKYLHTLK</sequence>
<organism evidence="8 9">
    <name type="scientific">Campylobacter hyointestinalis subsp. hyointestinalis</name>
    <dbReference type="NCBI Taxonomy" id="91352"/>
    <lineage>
        <taxon>Bacteria</taxon>
        <taxon>Pseudomonadati</taxon>
        <taxon>Campylobacterota</taxon>
        <taxon>Epsilonproteobacteria</taxon>
        <taxon>Campylobacterales</taxon>
        <taxon>Campylobacteraceae</taxon>
        <taxon>Campylobacter</taxon>
    </lineage>
</organism>
<dbReference type="CDD" id="cd03019">
    <property type="entry name" value="DsbA_DsbA"/>
    <property type="match status" value="1"/>
</dbReference>
<dbReference type="InterPro" id="IPR001853">
    <property type="entry name" value="DSBA-like_thioredoxin_dom"/>
</dbReference>
<evidence type="ECO:0000259" key="7">
    <source>
        <dbReference type="Pfam" id="PF01323"/>
    </source>
</evidence>
<dbReference type="Gene3D" id="3.40.30.10">
    <property type="entry name" value="Glutaredoxin"/>
    <property type="match status" value="1"/>
</dbReference>
<feature type="chain" id="PRO_5009799868" description="Thiol:disulfide interchange protein DsbA" evidence="6">
    <location>
        <begin position="25"/>
        <end position="229"/>
    </location>
</feature>
<dbReference type="InterPro" id="IPR050824">
    <property type="entry name" value="Thiol_disulfide_DsbA"/>
</dbReference>
<evidence type="ECO:0000313" key="8">
    <source>
        <dbReference type="EMBL" id="CUU84488.1"/>
    </source>
</evidence>
<keyword evidence="5" id="KW-0676">Redox-active center</keyword>
<dbReference type="Proteomes" id="UP000052237">
    <property type="component" value="Unassembled WGS sequence"/>
</dbReference>
<evidence type="ECO:0000256" key="2">
    <source>
        <dbReference type="ARBA" id="ARBA00013831"/>
    </source>
</evidence>
<evidence type="ECO:0000256" key="1">
    <source>
        <dbReference type="ARBA" id="ARBA00005791"/>
    </source>
</evidence>
<keyword evidence="8" id="KW-0413">Isomerase</keyword>
<comment type="similarity">
    <text evidence="1">Belongs to the thioredoxin family. DsbA subfamily.</text>
</comment>
<proteinExistence type="inferred from homology"/>
<dbReference type="PANTHER" id="PTHR35891">
    <property type="entry name" value="THIOL:DISULFIDE INTERCHANGE PROTEIN DSBA"/>
    <property type="match status" value="1"/>
</dbReference>
<comment type="caution">
    <text evidence="8">The sequence shown here is derived from an EMBL/GenBank/DDBJ whole genome shotgun (WGS) entry which is preliminary data.</text>
</comment>
<gene>
    <name evidence="8" type="ORF">ERS686654_01537</name>
</gene>
<dbReference type="InterPro" id="IPR023205">
    <property type="entry name" value="DsbA/DsbL"/>
</dbReference>
<dbReference type="GO" id="GO:0016853">
    <property type="term" value="F:isomerase activity"/>
    <property type="evidence" value="ECO:0007669"/>
    <property type="project" value="UniProtKB-KW"/>
</dbReference>
<evidence type="ECO:0000313" key="9">
    <source>
        <dbReference type="Proteomes" id="UP000052237"/>
    </source>
</evidence>
<dbReference type="GO" id="GO:0016491">
    <property type="term" value="F:oxidoreductase activity"/>
    <property type="evidence" value="ECO:0007669"/>
    <property type="project" value="InterPro"/>
</dbReference>
<evidence type="ECO:0000256" key="6">
    <source>
        <dbReference type="SAM" id="SignalP"/>
    </source>
</evidence>
<keyword evidence="3 6" id="KW-0732">Signal</keyword>
<dbReference type="PANTHER" id="PTHR35891:SF3">
    <property type="entry name" value="THIOL:DISULFIDE INTERCHANGE PROTEIN DSBL"/>
    <property type="match status" value="1"/>
</dbReference>
<protein>
    <recommendedName>
        <fullName evidence="2">Thiol:disulfide interchange protein DsbA</fullName>
    </recommendedName>
</protein>
<dbReference type="RefSeq" id="WP_059430612.1">
    <property type="nucleotide sequence ID" value="NZ_CP040464.1"/>
</dbReference>
<feature type="domain" description="DSBA-like thioredoxin" evidence="7">
    <location>
        <begin position="47"/>
        <end position="223"/>
    </location>
</feature>
<evidence type="ECO:0000256" key="4">
    <source>
        <dbReference type="ARBA" id="ARBA00023157"/>
    </source>
</evidence>
<dbReference type="AlphaFoldDB" id="A0A0S4SEA8"/>
<dbReference type="Pfam" id="PF01323">
    <property type="entry name" value="DSBA"/>
    <property type="match status" value="1"/>
</dbReference>
<reference evidence="8 9" key="1">
    <citation type="submission" date="2015-11" db="EMBL/GenBank/DDBJ databases">
        <authorList>
            <consortium name="Pathogen Informatics"/>
        </authorList>
    </citation>
    <scope>NUCLEOTIDE SEQUENCE [LARGE SCALE GENOMIC DNA]</scope>
    <source>
        <strain evidence="8 9">006A-0059</strain>
    </source>
</reference>
<dbReference type="EMBL" id="FAVB01000003">
    <property type="protein sequence ID" value="CUU84488.1"/>
    <property type="molecule type" value="Genomic_DNA"/>
</dbReference>
<accession>A0A0S4SEA8</accession>
<dbReference type="InterPro" id="IPR036249">
    <property type="entry name" value="Thioredoxin-like_sf"/>
</dbReference>
<feature type="signal peptide" evidence="6">
    <location>
        <begin position="1"/>
        <end position="24"/>
    </location>
</feature>
<evidence type="ECO:0000256" key="3">
    <source>
        <dbReference type="ARBA" id="ARBA00022729"/>
    </source>
</evidence>